<evidence type="ECO:0000313" key="1">
    <source>
        <dbReference type="EMBL" id="NOT34427.1"/>
    </source>
</evidence>
<organism evidence="1 2">
    <name type="scientific">Eiseniibacteriota bacterium</name>
    <dbReference type="NCBI Taxonomy" id="2212470"/>
    <lineage>
        <taxon>Bacteria</taxon>
        <taxon>Candidatus Eiseniibacteriota</taxon>
    </lineage>
</organism>
<protein>
    <submittedName>
        <fullName evidence="1">Uncharacterized protein</fullName>
    </submittedName>
</protein>
<comment type="caution">
    <text evidence="1">The sequence shown here is derived from an EMBL/GenBank/DDBJ whole genome shotgun (WGS) entry which is preliminary data.</text>
</comment>
<sequence length="215" mass="21737">MAGGLTPGSAPVEIPVLLQGPCAYSCGPGSPGDGRIDYDTDSEAGPFTMSLPAMTLVSSTPIDVEVNGVLTAFDVIVTLSGPAPEADDPITGLLTLPPATSLSLGATAPVASSTLDLHATTTYVNALTGEPTGTVIEEDFHLSLFTFTPDALPVTRLVDGTAEGSIVLGLGDSSPVVFGYASADGDLVLNLASLYDSGPVPVQATTWGALKALYR</sequence>
<accession>A0A849SNJ8</accession>
<name>A0A849SNJ8_UNCEI</name>
<dbReference type="EMBL" id="JABFRW010000120">
    <property type="protein sequence ID" value="NOT34427.1"/>
    <property type="molecule type" value="Genomic_DNA"/>
</dbReference>
<reference evidence="1 2" key="1">
    <citation type="submission" date="2020-04" db="EMBL/GenBank/DDBJ databases">
        <title>Metagenomic profiling of ammonia- and methane-oxidizing microorganisms in a Dutch drinking water treatment plant.</title>
        <authorList>
            <person name="Poghosyan L."/>
            <person name="Leucker S."/>
        </authorList>
    </citation>
    <scope>NUCLEOTIDE SEQUENCE [LARGE SCALE GENOMIC DNA]</scope>
    <source>
        <strain evidence="1">S-RSF-IL-03</strain>
    </source>
</reference>
<gene>
    <name evidence="1" type="ORF">HOP12_09685</name>
</gene>
<dbReference type="AlphaFoldDB" id="A0A849SNJ8"/>
<dbReference type="Proteomes" id="UP000580839">
    <property type="component" value="Unassembled WGS sequence"/>
</dbReference>
<evidence type="ECO:0000313" key="2">
    <source>
        <dbReference type="Proteomes" id="UP000580839"/>
    </source>
</evidence>
<proteinExistence type="predicted"/>